<accession>A0A142K952</accession>
<dbReference type="KEGG" id="vg:29125053"/>
<dbReference type="Proteomes" id="UP000201371">
    <property type="component" value="Segment"/>
</dbReference>
<dbReference type="GeneID" id="29125053"/>
<evidence type="ECO:0000313" key="2">
    <source>
        <dbReference type="Proteomes" id="UP000201371"/>
    </source>
</evidence>
<dbReference type="RefSeq" id="YP_009301145.1">
    <property type="nucleotide sequence ID" value="NC_031230.1"/>
</dbReference>
<dbReference type="OrthoDB" id="13521at10239"/>
<organism evidence="1 2">
    <name type="scientific">Gordonia phage Yvonnetastic</name>
    <dbReference type="NCBI Taxonomy" id="1821566"/>
    <lineage>
        <taxon>Viruses</taxon>
        <taxon>Duplodnaviria</taxon>
        <taxon>Heunggongvirae</taxon>
        <taxon>Uroviricota</taxon>
        <taxon>Caudoviricetes</taxon>
        <taxon>Yvonnevirus</taxon>
        <taxon>Yvonnevirus yvonnetastic</taxon>
        <taxon>Gordonia virus Yvonnetastic</taxon>
    </lineage>
</organism>
<dbReference type="EMBL" id="KU963248">
    <property type="protein sequence ID" value="AMS02635.1"/>
    <property type="molecule type" value="Genomic_DNA"/>
</dbReference>
<protein>
    <submittedName>
        <fullName evidence="1">Uncharacterized protein</fullName>
    </submittedName>
</protein>
<name>A0A142K952_9CAUD</name>
<keyword evidence="2" id="KW-1185">Reference proteome</keyword>
<evidence type="ECO:0000313" key="1">
    <source>
        <dbReference type="EMBL" id="AMS02635.1"/>
    </source>
</evidence>
<reference evidence="2" key="1">
    <citation type="submission" date="2016-03" db="EMBL/GenBank/DDBJ databases">
        <authorList>
            <person name="Ploux O."/>
        </authorList>
    </citation>
    <scope>NUCLEOTIDE SEQUENCE [LARGE SCALE GENOMIC DNA]</scope>
</reference>
<sequence length="123" mass="14151">MKLNIELAERILEQITEHPETHDQSHWGEVRECGTVCCIAGWAILLSDDHRVRFSEGGVRSPALEILVGENYWTGYDDDVSRRAAHLLGLDNYSSLFYEGDENYAREKLAWLIERAKKDKEEA</sequence>
<gene>
    <name evidence="1" type="primary">91</name>
    <name evidence="1" type="ORF">SEA_YVONNETASTIC_91</name>
</gene>
<proteinExistence type="predicted"/>